<dbReference type="PANTHER" id="PTHR45527:SF1">
    <property type="entry name" value="FATTY ACID SYNTHASE"/>
    <property type="match status" value="1"/>
</dbReference>
<dbReference type="InterPro" id="IPR020802">
    <property type="entry name" value="TesA-like"/>
</dbReference>
<dbReference type="InterPro" id="IPR020845">
    <property type="entry name" value="AMP-binding_CS"/>
</dbReference>
<organism evidence="4 5">
    <name type="scientific">Paraburkholderia humisilvae</name>
    <dbReference type="NCBI Taxonomy" id="627669"/>
    <lineage>
        <taxon>Bacteria</taxon>
        <taxon>Pseudomonadati</taxon>
        <taxon>Pseudomonadota</taxon>
        <taxon>Betaproteobacteria</taxon>
        <taxon>Burkholderiales</taxon>
        <taxon>Burkholderiaceae</taxon>
        <taxon>Paraburkholderia</taxon>
    </lineage>
</organism>
<reference evidence="4 5" key="1">
    <citation type="submission" date="2020-04" db="EMBL/GenBank/DDBJ databases">
        <authorList>
            <person name="De Canck E."/>
        </authorList>
    </citation>
    <scope>NUCLEOTIDE SEQUENCE [LARGE SCALE GENOMIC DNA]</scope>
    <source>
        <strain evidence="4 5">LMG 29542</strain>
    </source>
</reference>
<dbReference type="SMART" id="SM00823">
    <property type="entry name" value="PKS_PP"/>
    <property type="match status" value="1"/>
</dbReference>
<dbReference type="GO" id="GO:0009366">
    <property type="term" value="C:enterobactin synthetase complex"/>
    <property type="evidence" value="ECO:0007669"/>
    <property type="project" value="TreeGrafter"/>
</dbReference>
<proteinExistence type="predicted"/>
<dbReference type="PROSITE" id="PS00455">
    <property type="entry name" value="AMP_BINDING"/>
    <property type="match status" value="1"/>
</dbReference>
<evidence type="ECO:0000256" key="1">
    <source>
        <dbReference type="ARBA" id="ARBA00022450"/>
    </source>
</evidence>
<dbReference type="SMART" id="SM00824">
    <property type="entry name" value="PKS_TE"/>
    <property type="match status" value="1"/>
</dbReference>
<keyword evidence="4" id="KW-0436">Ligase</keyword>
<dbReference type="SUPFAM" id="SSF52777">
    <property type="entry name" value="CoA-dependent acyltransferases"/>
    <property type="match status" value="2"/>
</dbReference>
<dbReference type="EC" id="6.2.1.54" evidence="4"/>
<keyword evidence="1" id="KW-0596">Phosphopantetheine</keyword>
<dbReference type="Pfam" id="PF00550">
    <property type="entry name" value="PP-binding"/>
    <property type="match status" value="1"/>
</dbReference>
<dbReference type="InterPro" id="IPR001242">
    <property type="entry name" value="Condensation_dom"/>
</dbReference>
<keyword evidence="2" id="KW-0597">Phosphoprotein</keyword>
<dbReference type="InterPro" id="IPR000873">
    <property type="entry name" value="AMP-dep_synth/lig_dom"/>
</dbReference>
<dbReference type="Gene3D" id="3.30.300.30">
    <property type="match status" value="1"/>
</dbReference>
<evidence type="ECO:0000313" key="5">
    <source>
        <dbReference type="Proteomes" id="UP000494363"/>
    </source>
</evidence>
<dbReference type="SUPFAM" id="SSF53474">
    <property type="entry name" value="alpha/beta-Hydrolases"/>
    <property type="match status" value="1"/>
</dbReference>
<accession>A0A6J5F3W2</accession>
<dbReference type="InterPro" id="IPR023213">
    <property type="entry name" value="CAT-like_dom_sf"/>
</dbReference>
<name>A0A6J5F3W2_9BURK</name>
<dbReference type="InterPro" id="IPR029058">
    <property type="entry name" value="AB_hydrolase_fold"/>
</dbReference>
<evidence type="ECO:0000256" key="2">
    <source>
        <dbReference type="ARBA" id="ARBA00022553"/>
    </source>
</evidence>
<dbReference type="InterPro" id="IPR009081">
    <property type="entry name" value="PP-bd_ACP"/>
</dbReference>
<gene>
    <name evidence="4" type="primary">dltA_4</name>
    <name evidence="4" type="ORF">LMG29542_07108</name>
</gene>
<dbReference type="InterPro" id="IPR045851">
    <property type="entry name" value="AMP-bd_C_sf"/>
</dbReference>
<dbReference type="Gene3D" id="3.40.50.1820">
    <property type="entry name" value="alpha/beta hydrolase"/>
    <property type="match status" value="1"/>
</dbReference>
<dbReference type="Gene3D" id="3.30.559.10">
    <property type="entry name" value="Chloramphenicol acetyltransferase-like domain"/>
    <property type="match status" value="1"/>
</dbReference>
<dbReference type="GO" id="GO:0005829">
    <property type="term" value="C:cytosol"/>
    <property type="evidence" value="ECO:0007669"/>
    <property type="project" value="TreeGrafter"/>
</dbReference>
<dbReference type="Gene3D" id="3.30.559.30">
    <property type="entry name" value="Nonribosomal peptide synthetase, condensation domain"/>
    <property type="match status" value="1"/>
</dbReference>
<dbReference type="Pfam" id="PF00668">
    <property type="entry name" value="Condensation"/>
    <property type="match status" value="1"/>
</dbReference>
<dbReference type="InterPro" id="IPR036736">
    <property type="entry name" value="ACP-like_sf"/>
</dbReference>
<dbReference type="InterPro" id="IPR042099">
    <property type="entry name" value="ANL_N_sf"/>
</dbReference>
<dbReference type="Gene3D" id="3.40.50.12780">
    <property type="entry name" value="N-terminal domain of ligase-like"/>
    <property type="match status" value="1"/>
</dbReference>
<dbReference type="InterPro" id="IPR020806">
    <property type="entry name" value="PKS_PP-bd"/>
</dbReference>
<dbReference type="GO" id="GO:0031177">
    <property type="term" value="F:phosphopantetheine binding"/>
    <property type="evidence" value="ECO:0007669"/>
    <property type="project" value="InterPro"/>
</dbReference>
<dbReference type="Gene3D" id="1.10.1200.10">
    <property type="entry name" value="ACP-like"/>
    <property type="match status" value="1"/>
</dbReference>
<keyword evidence="5" id="KW-1185">Reference proteome</keyword>
<dbReference type="Pfam" id="PF00501">
    <property type="entry name" value="AMP-binding"/>
    <property type="match status" value="1"/>
</dbReference>
<dbReference type="Proteomes" id="UP000494363">
    <property type="component" value="Unassembled WGS sequence"/>
</dbReference>
<dbReference type="GO" id="GO:0047527">
    <property type="term" value="F:2,3-dihydroxybenzoate-serine ligase activity"/>
    <property type="evidence" value="ECO:0007669"/>
    <property type="project" value="TreeGrafter"/>
</dbReference>
<dbReference type="PROSITE" id="PS50075">
    <property type="entry name" value="CARRIER"/>
    <property type="match status" value="1"/>
</dbReference>
<dbReference type="RefSeq" id="WP_377693233.1">
    <property type="nucleotide sequence ID" value="NZ_JBHLTK010000113.1"/>
</dbReference>
<sequence length="1324" mass="142809">MSNAQALLKTLTPEQIRRLMAKKAGTEATVAPLTMAGDGSMPVSLGQERFWFLSRLYPDTPDYNIPLAVMIDGPGVDRVTLQRNLDAVVAGQEIFRTTFHERDGGVVQVVHASLHLDVEYEDRAADYAAKGGAFVESLAVEHGAIRFQMDHLPLFSVKLVRLAPTCHLVLLNLHHLISDGWSNSLLSQLLSTPASAPAPEPPPRQYRDFVALEQAWLKSAECQTQLSFWKDLLRDLPQPPVFVQRDRHAAVNAGGFVAVELPSTLCDRIAQHCSAVGCTQFQYYIGCFALLMTRYANVDDLVIGTPVANRNQTQFLETCGLFINTLPLRFQIDATRSFAQALGDCAARVEACLACQELPYAELVKHVQVKRALNENPLFNLHFAFQYFPHLKSSSDFRLLAFDHGIGKFDLNCFVEISGAGNRLSLTYRRRAFDDADIKRLADDFLHVLALGLRAPTGALRDVEFLPPASLSRLVGPVVARPRGNWYMLFGDAARKWPMRQACADADGSLTYGELETLVTRAAGALAACGVRSGDRVLLRAARGRYYAIGLLACLRLGAVYLPIPEDAPQALLEQVEREAGARLVLGAPRVGTLSQLTFADALAVTSDCALPSASVNDNDAAYIVYTSGSTGTPKGVVVTHGGLVNYTLSLLERLDNPSLASFAHLSALDADLGNTAIFPALASGAALLLPDSAALLDATRLAAFFARYPADAAKMVPSHLRAMRTSLPGILPRRVLICGGDTLDSELVDAVRAASPALQIVNHYGPAETTIGVLTHEMTVQTHTPIPLGIPIANTRIYLLDRHGRTVPRGVVGELGIAGMGLATGYLEHPELTGRRFIATALENGARLYRSGDLAMLDANGAVIFLGRGDNRVKIGGVMVQPEEVTASLMQHPAVTAAHAWAQNGVDGNARLMAAVVLREPVELNALRAYLLRSYKPAQCPALVALPSLPLNANGKVDVHALRRAWEQQGSPVGASLPRDPVELELLGLFQRTLGQSTVALDAGFFELGGTSLQAISLIARISEVFGLNVPVSALFEGSSVQGLAEIVRRLGDGASKSPLVTLSDAGQDELFVWVHPAGGNAMCYLPMARQLAPARASVAFNAFGRHAGADIPALARDYDRELKSCYATRRVVLVGWSMGALIAHEMAVLAAQAGHVVPLVLLDQPVPDAAAEALSYEVRVKQYLEKVEVFTGRAIGEHYGPGGEIDFERVLQAFQRLDLLPLDTSVAAFRAFIDVLVHDNAIISAFRPRQYSGPTLLLRARERAPLGYSAANSADAPADLGWHAYCSRLELGEADGNHMTMLNSFHATGLAATLDAWVLQRS</sequence>
<dbReference type="InterPro" id="IPR001031">
    <property type="entry name" value="Thioesterase"/>
</dbReference>
<dbReference type="SUPFAM" id="SSF47336">
    <property type="entry name" value="ACP-like"/>
    <property type="match status" value="1"/>
</dbReference>
<dbReference type="GO" id="GO:0043041">
    <property type="term" value="P:amino acid activation for nonribosomal peptide biosynthetic process"/>
    <property type="evidence" value="ECO:0007669"/>
    <property type="project" value="TreeGrafter"/>
</dbReference>
<evidence type="ECO:0000259" key="3">
    <source>
        <dbReference type="PROSITE" id="PS50075"/>
    </source>
</evidence>
<dbReference type="EMBL" id="CADIKH010000068">
    <property type="protein sequence ID" value="CAB3773114.1"/>
    <property type="molecule type" value="Genomic_DNA"/>
</dbReference>
<feature type="domain" description="Carrier" evidence="3">
    <location>
        <begin position="978"/>
        <end position="1053"/>
    </location>
</feature>
<evidence type="ECO:0000313" key="4">
    <source>
        <dbReference type="EMBL" id="CAB3773114.1"/>
    </source>
</evidence>
<dbReference type="SUPFAM" id="SSF56801">
    <property type="entry name" value="Acetyl-CoA synthetase-like"/>
    <property type="match status" value="1"/>
</dbReference>
<dbReference type="Pfam" id="PF00975">
    <property type="entry name" value="Thioesterase"/>
    <property type="match status" value="1"/>
</dbReference>
<dbReference type="GO" id="GO:0009239">
    <property type="term" value="P:enterobactin biosynthetic process"/>
    <property type="evidence" value="ECO:0007669"/>
    <property type="project" value="TreeGrafter"/>
</dbReference>
<dbReference type="PANTHER" id="PTHR45527">
    <property type="entry name" value="NONRIBOSOMAL PEPTIDE SYNTHETASE"/>
    <property type="match status" value="1"/>
</dbReference>
<dbReference type="CDD" id="cd05930">
    <property type="entry name" value="A_NRPS"/>
    <property type="match status" value="1"/>
</dbReference>
<protein>
    <submittedName>
        <fullName evidence="4">D-alanine--D-alanyl carrier protein ligase</fullName>
        <ecNumber evidence="4">6.2.1.54</ecNumber>
    </submittedName>
</protein>